<accession>A0A2S0WPT7</accession>
<accession>A0A5F2EXC5</accession>
<dbReference type="SUPFAM" id="SSF50891">
    <property type="entry name" value="Cyclophilin-like"/>
    <property type="match status" value="1"/>
</dbReference>
<evidence type="ECO:0000313" key="1">
    <source>
        <dbReference type="EMBL" id="AWB93337.1"/>
    </source>
</evidence>
<dbReference type="KEGG" id="aez:C3E78_14575"/>
<dbReference type="InterPro" id="IPR003833">
    <property type="entry name" value="CT_C_D"/>
</dbReference>
<gene>
    <name evidence="1" type="ORF">C3E78_14575</name>
</gene>
<sequence length="193" mass="20237">MRLRPYGDRALLLDCDDLAEAQAWFAALHGTTEAVLGARSVLVRGEPAVLRTLVERTTPLAAGPGADDRAVEVPVAYDGPDLDDVARLTGLSTREVVAAHTGTAWTVAFGGFAPGFSYLVGGDPRLEVPRRPSPRTTVPAGSVGLAGGFSGVYPRSSPGGWQLVGRTSLAMWDSRREPPALLTAGTTVRFVVA</sequence>
<dbReference type="AlphaFoldDB" id="A0A2S0WPT7"/>
<evidence type="ECO:0000313" key="2">
    <source>
        <dbReference type="Proteomes" id="UP000244384"/>
    </source>
</evidence>
<dbReference type="PANTHER" id="PTHR34698:SF2">
    <property type="entry name" value="5-OXOPROLINASE SUBUNIT B"/>
    <property type="match status" value="1"/>
</dbReference>
<protein>
    <submittedName>
        <fullName evidence="1">Allophanate hydrolase</fullName>
    </submittedName>
</protein>
<dbReference type="Proteomes" id="UP000244384">
    <property type="component" value="Chromosome"/>
</dbReference>
<organism evidence="1 2">
    <name type="scientific">Aeromicrobium chenweiae</name>
    <dbReference type="NCBI Taxonomy" id="2079793"/>
    <lineage>
        <taxon>Bacteria</taxon>
        <taxon>Bacillati</taxon>
        <taxon>Actinomycetota</taxon>
        <taxon>Actinomycetes</taxon>
        <taxon>Propionibacteriales</taxon>
        <taxon>Nocardioidaceae</taxon>
        <taxon>Aeromicrobium</taxon>
    </lineage>
</organism>
<dbReference type="GO" id="GO:0016787">
    <property type="term" value="F:hydrolase activity"/>
    <property type="evidence" value="ECO:0007669"/>
    <property type="project" value="UniProtKB-KW"/>
</dbReference>
<dbReference type="InterPro" id="IPR010016">
    <property type="entry name" value="PxpB"/>
</dbReference>
<dbReference type="PANTHER" id="PTHR34698">
    <property type="entry name" value="5-OXOPROLINASE SUBUNIT B"/>
    <property type="match status" value="1"/>
</dbReference>
<proteinExistence type="predicted"/>
<dbReference type="OrthoDB" id="9778567at2"/>
<dbReference type="RefSeq" id="WP_108579616.1">
    <property type="nucleotide sequence ID" value="NZ_CP026952.1"/>
</dbReference>
<reference evidence="2" key="1">
    <citation type="submission" date="2018-01" db="EMBL/GenBank/DDBJ databases">
        <authorList>
            <person name="Li J."/>
        </authorList>
    </citation>
    <scope>NUCLEOTIDE SEQUENCE [LARGE SCALE GENOMIC DNA]</scope>
    <source>
        <strain evidence="2">592</strain>
    </source>
</reference>
<dbReference type="SMART" id="SM00796">
    <property type="entry name" value="AHS1"/>
    <property type="match status" value="1"/>
</dbReference>
<dbReference type="NCBIfam" id="TIGR00370">
    <property type="entry name" value="5-oxoprolinase subunit PxpB"/>
    <property type="match status" value="1"/>
</dbReference>
<dbReference type="InterPro" id="IPR029000">
    <property type="entry name" value="Cyclophilin-like_dom_sf"/>
</dbReference>
<keyword evidence="1" id="KW-0378">Hydrolase</keyword>
<dbReference type="Pfam" id="PF02682">
    <property type="entry name" value="CT_C_D"/>
    <property type="match status" value="1"/>
</dbReference>
<dbReference type="Gene3D" id="3.30.1360.40">
    <property type="match status" value="1"/>
</dbReference>
<dbReference type="Gene3D" id="2.40.100.10">
    <property type="entry name" value="Cyclophilin-like"/>
    <property type="match status" value="1"/>
</dbReference>
<dbReference type="EMBL" id="CP026952">
    <property type="protein sequence ID" value="AWB93337.1"/>
    <property type="molecule type" value="Genomic_DNA"/>
</dbReference>
<name>A0A2S0WPT7_9ACTN</name>
<keyword evidence="2" id="KW-1185">Reference proteome</keyword>